<proteinExistence type="inferred from homology"/>
<dbReference type="GO" id="GO:0005829">
    <property type="term" value="C:cytosol"/>
    <property type="evidence" value="ECO:0007669"/>
    <property type="project" value="TreeGrafter"/>
</dbReference>
<dbReference type="PANTHER" id="PTHR38101:SF1">
    <property type="entry name" value="UPF0307 PROTEIN YJGA"/>
    <property type="match status" value="1"/>
</dbReference>
<evidence type="ECO:0000313" key="7">
    <source>
        <dbReference type="Proteomes" id="UP000631300"/>
    </source>
</evidence>
<comment type="similarity">
    <text evidence="5">Belongs to the DarP family.</text>
</comment>
<dbReference type="InterPro" id="IPR023153">
    <property type="entry name" value="DarP_sf"/>
</dbReference>
<dbReference type="HAMAP" id="MF_00765">
    <property type="entry name" value="DarP"/>
    <property type="match status" value="1"/>
</dbReference>
<dbReference type="RefSeq" id="WP_189405377.1">
    <property type="nucleotide sequence ID" value="NZ_BMXP01000003.1"/>
</dbReference>
<comment type="subcellular location">
    <subcellularLocation>
        <location evidence="5">Cytoplasm</location>
    </subcellularLocation>
    <text evidence="5">Associates with late stage pre-50S ribosomal subunits.</text>
</comment>
<dbReference type="GO" id="GO:1902626">
    <property type="term" value="P:assembly of large subunit precursor of preribosome"/>
    <property type="evidence" value="ECO:0007669"/>
    <property type="project" value="UniProtKB-UniRule"/>
</dbReference>
<dbReference type="AlphaFoldDB" id="A0A918MY01"/>
<dbReference type="EMBL" id="BMXP01000003">
    <property type="protein sequence ID" value="GGW84005.1"/>
    <property type="molecule type" value="Genomic_DNA"/>
</dbReference>
<evidence type="ECO:0000256" key="3">
    <source>
        <dbReference type="ARBA" id="ARBA00022730"/>
    </source>
</evidence>
<keyword evidence="7" id="KW-1185">Reference proteome</keyword>
<organism evidence="6 7">
    <name type="scientific">Alteromonas halophila</name>
    <dbReference type="NCBI Taxonomy" id="516698"/>
    <lineage>
        <taxon>Bacteria</taxon>
        <taxon>Pseudomonadati</taxon>
        <taxon>Pseudomonadota</taxon>
        <taxon>Gammaproteobacteria</taxon>
        <taxon>Alteromonadales</taxon>
        <taxon>Alteromonadaceae</taxon>
        <taxon>Alteromonas/Salinimonas group</taxon>
        <taxon>Alteromonas</taxon>
    </lineage>
</organism>
<dbReference type="NCBIfam" id="NF003593">
    <property type="entry name" value="PRK05255.1-1"/>
    <property type="match status" value="1"/>
</dbReference>
<keyword evidence="4 5" id="KW-0694">RNA-binding</keyword>
<reference evidence="6" key="2">
    <citation type="submission" date="2020-09" db="EMBL/GenBank/DDBJ databases">
        <authorList>
            <person name="Sun Q."/>
            <person name="Kim S."/>
        </authorList>
    </citation>
    <scope>NUCLEOTIDE SEQUENCE</scope>
    <source>
        <strain evidence="6">KCTC 22164</strain>
    </source>
</reference>
<dbReference type="Gene3D" id="1.10.60.30">
    <property type="entry name" value="PSPTO4464-like domains"/>
    <property type="match status" value="2"/>
</dbReference>
<evidence type="ECO:0000256" key="1">
    <source>
        <dbReference type="ARBA" id="ARBA00022490"/>
    </source>
</evidence>
<dbReference type="InterPro" id="IPR006839">
    <property type="entry name" value="DarP"/>
</dbReference>
<protein>
    <recommendedName>
        <fullName evidence="5">Dual-action ribosomal maturation protein DarP</fullName>
    </recommendedName>
    <alternativeName>
        <fullName evidence="5">Large ribosomal subunit assembly factor DarP</fullName>
    </alternativeName>
</protein>
<dbReference type="Proteomes" id="UP000631300">
    <property type="component" value="Unassembled WGS sequence"/>
</dbReference>
<comment type="caution">
    <text evidence="6">The sequence shown here is derived from an EMBL/GenBank/DDBJ whole genome shotgun (WGS) entry which is preliminary data.</text>
</comment>
<gene>
    <name evidence="5" type="primary">darP</name>
    <name evidence="6" type="ORF">GCM10007391_17080</name>
</gene>
<comment type="function">
    <text evidence="5">Member of a network of 50S ribosomal subunit biogenesis factors which assembles along the 30S-50S interface, preventing incorrect 23S rRNA structures from forming. Promotes peptidyl transferase center (PTC) maturation.</text>
</comment>
<evidence type="ECO:0000313" key="6">
    <source>
        <dbReference type="EMBL" id="GGW84005.1"/>
    </source>
</evidence>
<dbReference type="GO" id="GO:0019843">
    <property type="term" value="F:rRNA binding"/>
    <property type="evidence" value="ECO:0007669"/>
    <property type="project" value="UniProtKB-UniRule"/>
</dbReference>
<sequence>MSDNKRYSEDPSLFADVEGEQEEWVSKSELKRQANERQKLGQTLVDLTRANLDTIPMDDDVAEAVSQARTINRKKDGFRRQLQFIGKLLRGRDVSDIEDALARLNNSHQASNAAFHAIEQARDEVVQQGDGAIQSLLEAYPTLERQKLRQYHRQVKKEREKNGPPKAYRELFQYLKEHMPNG</sequence>
<dbReference type="PANTHER" id="PTHR38101">
    <property type="entry name" value="UPF0307 PROTEIN YJGA"/>
    <property type="match status" value="1"/>
</dbReference>
<evidence type="ECO:0000256" key="5">
    <source>
        <dbReference type="HAMAP-Rule" id="MF_00765"/>
    </source>
</evidence>
<accession>A0A918MY01</accession>
<dbReference type="SUPFAM" id="SSF158710">
    <property type="entry name" value="PSPTO4464-like"/>
    <property type="match status" value="1"/>
</dbReference>
<evidence type="ECO:0000256" key="2">
    <source>
        <dbReference type="ARBA" id="ARBA00022517"/>
    </source>
</evidence>
<dbReference type="Pfam" id="PF04751">
    <property type="entry name" value="DarP"/>
    <property type="match status" value="1"/>
</dbReference>
<reference evidence="6" key="1">
    <citation type="journal article" date="2014" name="Int. J. Syst. Evol. Microbiol.">
        <title>Complete genome sequence of Corynebacterium casei LMG S-19264T (=DSM 44701T), isolated from a smear-ripened cheese.</title>
        <authorList>
            <consortium name="US DOE Joint Genome Institute (JGI-PGF)"/>
            <person name="Walter F."/>
            <person name="Albersmeier A."/>
            <person name="Kalinowski J."/>
            <person name="Ruckert C."/>
        </authorList>
    </citation>
    <scope>NUCLEOTIDE SEQUENCE</scope>
    <source>
        <strain evidence="6">KCTC 22164</strain>
    </source>
</reference>
<keyword evidence="1 5" id="KW-0963">Cytoplasm</keyword>
<dbReference type="PIRSF" id="PIRSF016183">
    <property type="entry name" value="UCP016183"/>
    <property type="match status" value="1"/>
</dbReference>
<name>A0A918MY01_9ALTE</name>
<dbReference type="GO" id="GO:0043022">
    <property type="term" value="F:ribosome binding"/>
    <property type="evidence" value="ECO:0007669"/>
    <property type="project" value="UniProtKB-UniRule"/>
</dbReference>
<evidence type="ECO:0000256" key="4">
    <source>
        <dbReference type="ARBA" id="ARBA00022884"/>
    </source>
</evidence>
<keyword evidence="3 5" id="KW-0699">rRNA-binding</keyword>
<dbReference type="CDD" id="cd16331">
    <property type="entry name" value="YjgA-like"/>
    <property type="match status" value="1"/>
</dbReference>
<keyword evidence="2 5" id="KW-0690">Ribosome biogenesis</keyword>